<sequence length="167" mass="17938">MTMSDRGTGAPRFVAYSTLTREPVLADADTVRLLAETRQIPALGFDNRFVEVLDCGETGPDAATVTMRLDAAREVFRTVFRGHGTLSRPGMPAFPLVDLVPATPDRMAGRSVEQDLAGLVERARMAHLPQLASILDRALVQVRAEIERQMAAGDAGDPGVPQTDGVP</sequence>
<gene>
    <name evidence="1" type="ORF">D3272_06765</name>
</gene>
<dbReference type="OrthoDB" id="9857810at2"/>
<reference evidence="1 2" key="1">
    <citation type="submission" date="2018-09" db="EMBL/GenBank/DDBJ databases">
        <authorList>
            <person name="Grouzdev D.S."/>
            <person name="Krutkina M.S."/>
        </authorList>
    </citation>
    <scope>NUCLEOTIDE SEQUENCE [LARGE SCALE GENOMIC DNA]</scope>
    <source>
        <strain evidence="1 2">RmlP001</strain>
    </source>
</reference>
<organism evidence="1 2">
    <name type="scientific">Lichenibacterium ramalinae</name>
    <dbReference type="NCBI Taxonomy" id="2316527"/>
    <lineage>
        <taxon>Bacteria</taxon>
        <taxon>Pseudomonadati</taxon>
        <taxon>Pseudomonadota</taxon>
        <taxon>Alphaproteobacteria</taxon>
        <taxon>Hyphomicrobiales</taxon>
        <taxon>Lichenihabitantaceae</taxon>
        <taxon>Lichenibacterium</taxon>
    </lineage>
</organism>
<reference evidence="1 2" key="2">
    <citation type="submission" date="2019-02" db="EMBL/GenBank/DDBJ databases">
        <title>'Lichenibacterium ramalinii' gen. nov. sp. nov., 'Lichenibacterium minor' gen. nov. sp. nov.</title>
        <authorList>
            <person name="Pankratov T."/>
        </authorList>
    </citation>
    <scope>NUCLEOTIDE SEQUENCE [LARGE SCALE GENOMIC DNA]</scope>
    <source>
        <strain evidence="1 2">RmlP001</strain>
    </source>
</reference>
<dbReference type="EMBL" id="QYBC01000004">
    <property type="protein sequence ID" value="RYB06440.1"/>
    <property type="molecule type" value="Genomic_DNA"/>
</dbReference>
<dbReference type="RefSeq" id="WP_129218375.1">
    <property type="nucleotide sequence ID" value="NZ_QYBC01000004.1"/>
</dbReference>
<evidence type="ECO:0000313" key="1">
    <source>
        <dbReference type="EMBL" id="RYB06440.1"/>
    </source>
</evidence>
<dbReference type="Proteomes" id="UP000289411">
    <property type="component" value="Unassembled WGS sequence"/>
</dbReference>
<accession>A0A4Q2RES6</accession>
<name>A0A4Q2RES6_9HYPH</name>
<comment type="caution">
    <text evidence="1">The sequence shown here is derived from an EMBL/GenBank/DDBJ whole genome shotgun (WGS) entry which is preliminary data.</text>
</comment>
<protein>
    <submittedName>
        <fullName evidence="1">Uncharacterized protein</fullName>
    </submittedName>
</protein>
<dbReference type="AlphaFoldDB" id="A0A4Q2RES6"/>
<evidence type="ECO:0000313" key="2">
    <source>
        <dbReference type="Proteomes" id="UP000289411"/>
    </source>
</evidence>
<keyword evidence="2" id="KW-1185">Reference proteome</keyword>
<proteinExistence type="predicted"/>